<keyword evidence="2 4" id="KW-0808">Transferase</keyword>
<dbReference type="GO" id="GO:0005829">
    <property type="term" value="C:cytosol"/>
    <property type="evidence" value="ECO:0007669"/>
    <property type="project" value="TreeGrafter"/>
</dbReference>
<keyword evidence="5" id="KW-1185">Reference proteome</keyword>
<dbReference type="Pfam" id="PF01648">
    <property type="entry name" value="ACPS"/>
    <property type="match status" value="1"/>
</dbReference>
<dbReference type="SUPFAM" id="SSF56214">
    <property type="entry name" value="4'-phosphopantetheinyl transferase"/>
    <property type="match status" value="2"/>
</dbReference>
<sequence length="231" mass="26875">MPLLKLLIINFKLLIMLGTLKVFCFDLDKLTAGSEQHLFDLLTYREKERIIKYVNPLDRLQRACGRVILKRMLIEEGYAENVLQYIRLDQYFRPYIDHLIDFNISHADKQVVVAMSMNTRLGVDVEKVQEIDISNFDRVFVDDEADKIKLSNDPIRYFYELWTKKEAVLKANGKGFHLPLSAISIGSDSASCEAEYWKLQKMQVHPDYCCHLAFSGNQVIEQVTLEPSFLF</sequence>
<dbReference type="OrthoDB" id="9808281at2"/>
<dbReference type="InterPro" id="IPR008278">
    <property type="entry name" value="4-PPantetheinyl_Trfase_dom"/>
</dbReference>
<gene>
    <name evidence="4" type="ORF">DEO27_021600</name>
</gene>
<accession>A0A5C1I598</accession>
<dbReference type="KEGG" id="mrub:DEO27_021600"/>
<evidence type="ECO:0000259" key="3">
    <source>
        <dbReference type="Pfam" id="PF01648"/>
    </source>
</evidence>
<dbReference type="InterPro" id="IPR037143">
    <property type="entry name" value="4-PPantetheinyl_Trfase_dom_sf"/>
</dbReference>
<protein>
    <submittedName>
        <fullName evidence="4">4'-phosphopantetheinyl transferase superfamily protein</fullName>
    </submittedName>
</protein>
<dbReference type="PANTHER" id="PTHR12215:SF10">
    <property type="entry name" value="L-AMINOADIPATE-SEMIALDEHYDE DEHYDROGENASE-PHOSPHOPANTETHEINYL TRANSFERASE"/>
    <property type="match status" value="1"/>
</dbReference>
<evidence type="ECO:0000256" key="1">
    <source>
        <dbReference type="ARBA" id="ARBA00010990"/>
    </source>
</evidence>
<reference evidence="4" key="1">
    <citation type="submission" date="2019-08" db="EMBL/GenBank/DDBJ databases">
        <title>Comparative genome analysis confer to the adaptation heavy metal polluted environment.</title>
        <authorList>
            <person name="Li Y."/>
        </authorList>
    </citation>
    <scope>NUCLEOTIDE SEQUENCE [LARGE SCALE GENOMIC DNA]</scope>
    <source>
        <strain evidence="4">P1</strain>
    </source>
</reference>
<dbReference type="AlphaFoldDB" id="A0A5C1I598"/>
<dbReference type="PANTHER" id="PTHR12215">
    <property type="entry name" value="PHOSPHOPANTETHEINE TRANSFERASE"/>
    <property type="match status" value="1"/>
</dbReference>
<dbReference type="InterPro" id="IPR050559">
    <property type="entry name" value="P-Pant_transferase_sf"/>
</dbReference>
<dbReference type="GO" id="GO:0008897">
    <property type="term" value="F:holo-[acyl-carrier-protein] synthase activity"/>
    <property type="evidence" value="ECO:0007669"/>
    <property type="project" value="InterPro"/>
</dbReference>
<name>A0A5C1I598_9SPHI</name>
<dbReference type="Proteomes" id="UP000251402">
    <property type="component" value="Chromosome"/>
</dbReference>
<evidence type="ECO:0000313" key="4">
    <source>
        <dbReference type="EMBL" id="QEM12500.1"/>
    </source>
</evidence>
<comment type="similarity">
    <text evidence="1">Belongs to the P-Pant transferase superfamily. Gsp/Sfp/HetI/AcpT family.</text>
</comment>
<dbReference type="Gene3D" id="3.90.470.20">
    <property type="entry name" value="4'-phosphopantetheinyl transferase domain"/>
    <property type="match status" value="2"/>
</dbReference>
<dbReference type="GO" id="GO:0000287">
    <property type="term" value="F:magnesium ion binding"/>
    <property type="evidence" value="ECO:0007669"/>
    <property type="project" value="InterPro"/>
</dbReference>
<proteinExistence type="inferred from homology"/>
<evidence type="ECO:0000256" key="2">
    <source>
        <dbReference type="ARBA" id="ARBA00022679"/>
    </source>
</evidence>
<organism evidence="4 5">
    <name type="scientific">Mucilaginibacter rubeus</name>
    <dbReference type="NCBI Taxonomy" id="2027860"/>
    <lineage>
        <taxon>Bacteria</taxon>
        <taxon>Pseudomonadati</taxon>
        <taxon>Bacteroidota</taxon>
        <taxon>Sphingobacteriia</taxon>
        <taxon>Sphingobacteriales</taxon>
        <taxon>Sphingobacteriaceae</taxon>
        <taxon>Mucilaginibacter</taxon>
    </lineage>
</organism>
<dbReference type="EMBL" id="CP043450">
    <property type="protein sequence ID" value="QEM12500.1"/>
    <property type="molecule type" value="Genomic_DNA"/>
</dbReference>
<evidence type="ECO:0000313" key="5">
    <source>
        <dbReference type="Proteomes" id="UP000251402"/>
    </source>
</evidence>
<dbReference type="GO" id="GO:0019878">
    <property type="term" value="P:lysine biosynthetic process via aminoadipic acid"/>
    <property type="evidence" value="ECO:0007669"/>
    <property type="project" value="TreeGrafter"/>
</dbReference>
<feature type="domain" description="4'-phosphopantetheinyl transferase" evidence="3">
    <location>
        <begin position="121"/>
        <end position="194"/>
    </location>
</feature>